<sequence>MDNVSFGPSPDFSNGSGFINGSDSDFDEFGYLESHLGPRYLNTPVLAVLSSVYVAIFLSGTVGNVCTCIVIARNRHMHTATNYYLFSLSVSDLATLFLVWYHILQGLSLFGWSGMMISLILLTSKKFDTSIPNTWRYHKQMTVSVLCIVSVFIISLSLVMFYGKLDESHSSATPKVQWSAFLAAAACVLQFCAGLLLTQT</sequence>
<dbReference type="InParanoid" id="K1RB52"/>
<dbReference type="InterPro" id="IPR017452">
    <property type="entry name" value="GPCR_Rhodpsn_7TM"/>
</dbReference>
<protein>
    <submittedName>
        <fullName evidence="9">Neuromedin-U receptor 1</fullName>
    </submittedName>
</protein>
<reference evidence="9" key="1">
    <citation type="journal article" date="2012" name="Nature">
        <title>The oyster genome reveals stress adaptation and complexity of shell formation.</title>
        <authorList>
            <person name="Zhang G."/>
            <person name="Fang X."/>
            <person name="Guo X."/>
            <person name="Li L."/>
            <person name="Luo R."/>
            <person name="Xu F."/>
            <person name="Yang P."/>
            <person name="Zhang L."/>
            <person name="Wang X."/>
            <person name="Qi H."/>
            <person name="Xiong Z."/>
            <person name="Que H."/>
            <person name="Xie Y."/>
            <person name="Holland P.W."/>
            <person name="Paps J."/>
            <person name="Zhu Y."/>
            <person name="Wu F."/>
            <person name="Chen Y."/>
            <person name="Wang J."/>
            <person name="Peng C."/>
            <person name="Meng J."/>
            <person name="Yang L."/>
            <person name="Liu J."/>
            <person name="Wen B."/>
            <person name="Zhang N."/>
            <person name="Huang Z."/>
            <person name="Zhu Q."/>
            <person name="Feng Y."/>
            <person name="Mount A."/>
            <person name="Hedgecock D."/>
            <person name="Xu Z."/>
            <person name="Liu Y."/>
            <person name="Domazet-Loso T."/>
            <person name="Du Y."/>
            <person name="Sun X."/>
            <person name="Zhang S."/>
            <person name="Liu B."/>
            <person name="Cheng P."/>
            <person name="Jiang X."/>
            <person name="Li J."/>
            <person name="Fan D."/>
            <person name="Wang W."/>
            <person name="Fu W."/>
            <person name="Wang T."/>
            <person name="Wang B."/>
            <person name="Zhang J."/>
            <person name="Peng Z."/>
            <person name="Li Y."/>
            <person name="Li N."/>
            <person name="Wang J."/>
            <person name="Chen M."/>
            <person name="He Y."/>
            <person name="Tan F."/>
            <person name="Song X."/>
            <person name="Zheng Q."/>
            <person name="Huang R."/>
            <person name="Yang H."/>
            <person name="Du X."/>
            <person name="Chen L."/>
            <person name="Yang M."/>
            <person name="Gaffney P.M."/>
            <person name="Wang S."/>
            <person name="Luo L."/>
            <person name="She Z."/>
            <person name="Ming Y."/>
            <person name="Huang W."/>
            <person name="Zhang S."/>
            <person name="Huang B."/>
            <person name="Zhang Y."/>
            <person name="Qu T."/>
            <person name="Ni P."/>
            <person name="Miao G."/>
            <person name="Wang J."/>
            <person name="Wang Q."/>
            <person name="Steinberg C.E."/>
            <person name="Wang H."/>
            <person name="Li N."/>
            <person name="Qian L."/>
            <person name="Zhang G."/>
            <person name="Li Y."/>
            <person name="Yang H."/>
            <person name="Liu X."/>
            <person name="Wang J."/>
            <person name="Yin Y."/>
            <person name="Wang J."/>
        </authorList>
    </citation>
    <scope>NUCLEOTIDE SEQUENCE [LARGE SCALE GENOMIC DNA]</scope>
    <source>
        <strain evidence="9">05x7-T-G4-1.051#20</strain>
    </source>
</reference>
<dbReference type="InterPro" id="IPR000276">
    <property type="entry name" value="GPCR_Rhodpsn"/>
</dbReference>
<dbReference type="Pfam" id="PF00001">
    <property type="entry name" value="7tm_1"/>
    <property type="match status" value="1"/>
</dbReference>
<evidence type="ECO:0000313" key="9">
    <source>
        <dbReference type="EMBL" id="EKC38455.1"/>
    </source>
</evidence>
<keyword evidence="4" id="KW-0297">G-protein coupled receptor</keyword>
<feature type="domain" description="G-protein coupled receptors family 1 profile" evidence="8">
    <location>
        <begin position="63"/>
        <end position="99"/>
    </location>
</feature>
<gene>
    <name evidence="9" type="ORF">CGI_10028070</name>
</gene>
<evidence type="ECO:0000256" key="6">
    <source>
        <dbReference type="ARBA" id="ARBA00023170"/>
    </source>
</evidence>
<evidence type="ECO:0000256" key="7">
    <source>
        <dbReference type="ARBA" id="ARBA00023224"/>
    </source>
</evidence>
<keyword evidence="3" id="KW-1133">Transmembrane helix</keyword>
<evidence type="ECO:0000259" key="8">
    <source>
        <dbReference type="PROSITE" id="PS50262"/>
    </source>
</evidence>
<proteinExistence type="predicted"/>
<evidence type="ECO:0000256" key="3">
    <source>
        <dbReference type="ARBA" id="ARBA00022989"/>
    </source>
</evidence>
<evidence type="ECO:0000256" key="1">
    <source>
        <dbReference type="ARBA" id="ARBA00004141"/>
    </source>
</evidence>
<dbReference type="HOGENOM" id="CLU_1367411_0_0_1"/>
<keyword evidence="6 9" id="KW-0675">Receptor</keyword>
<name>K1RB52_MAGGI</name>
<dbReference type="SUPFAM" id="SSF81321">
    <property type="entry name" value="Family A G protein-coupled receptor-like"/>
    <property type="match status" value="1"/>
</dbReference>
<dbReference type="PRINTS" id="PR00237">
    <property type="entry name" value="GPCRRHODOPSN"/>
</dbReference>
<evidence type="ECO:0000256" key="2">
    <source>
        <dbReference type="ARBA" id="ARBA00022692"/>
    </source>
</evidence>
<dbReference type="PANTHER" id="PTHR24243:SF208">
    <property type="entry name" value="PYROKININ-1 RECEPTOR"/>
    <property type="match status" value="1"/>
</dbReference>
<comment type="subcellular location">
    <subcellularLocation>
        <location evidence="1">Membrane</location>
        <topology evidence="1">Multi-pass membrane protein</topology>
    </subcellularLocation>
</comment>
<dbReference type="Gene3D" id="1.20.1070.10">
    <property type="entry name" value="Rhodopsin 7-helix transmembrane proteins"/>
    <property type="match status" value="1"/>
</dbReference>
<keyword evidence="7" id="KW-0807">Transducer</keyword>
<dbReference type="GO" id="GO:0008188">
    <property type="term" value="F:neuropeptide receptor activity"/>
    <property type="evidence" value="ECO:0007669"/>
    <property type="project" value="TreeGrafter"/>
</dbReference>
<keyword evidence="5" id="KW-0472">Membrane</keyword>
<evidence type="ECO:0000256" key="5">
    <source>
        <dbReference type="ARBA" id="ARBA00023136"/>
    </source>
</evidence>
<dbReference type="AlphaFoldDB" id="K1RB52"/>
<evidence type="ECO:0000256" key="4">
    <source>
        <dbReference type="ARBA" id="ARBA00023040"/>
    </source>
</evidence>
<dbReference type="EMBL" id="JH819182">
    <property type="protein sequence ID" value="EKC38455.1"/>
    <property type="molecule type" value="Genomic_DNA"/>
</dbReference>
<dbReference type="PANTHER" id="PTHR24243">
    <property type="entry name" value="G-PROTEIN COUPLED RECEPTOR"/>
    <property type="match status" value="1"/>
</dbReference>
<dbReference type="GO" id="GO:0005886">
    <property type="term" value="C:plasma membrane"/>
    <property type="evidence" value="ECO:0007669"/>
    <property type="project" value="TreeGrafter"/>
</dbReference>
<keyword evidence="2" id="KW-0812">Transmembrane</keyword>
<organism evidence="9">
    <name type="scientific">Magallana gigas</name>
    <name type="common">Pacific oyster</name>
    <name type="synonym">Crassostrea gigas</name>
    <dbReference type="NCBI Taxonomy" id="29159"/>
    <lineage>
        <taxon>Eukaryota</taxon>
        <taxon>Metazoa</taxon>
        <taxon>Spiralia</taxon>
        <taxon>Lophotrochozoa</taxon>
        <taxon>Mollusca</taxon>
        <taxon>Bivalvia</taxon>
        <taxon>Autobranchia</taxon>
        <taxon>Pteriomorphia</taxon>
        <taxon>Ostreida</taxon>
        <taxon>Ostreoidea</taxon>
        <taxon>Ostreidae</taxon>
        <taxon>Magallana</taxon>
    </lineage>
</organism>
<dbReference type="PROSITE" id="PS50262">
    <property type="entry name" value="G_PROTEIN_RECEP_F1_2"/>
    <property type="match status" value="1"/>
</dbReference>
<accession>K1RB52</accession>